<keyword evidence="1" id="KW-1133">Transmembrane helix</keyword>
<name>A0A9D4TS20_CHLVU</name>
<dbReference type="Proteomes" id="UP001055712">
    <property type="component" value="Unassembled WGS sequence"/>
</dbReference>
<keyword evidence="1" id="KW-0812">Transmembrane</keyword>
<dbReference type="AlphaFoldDB" id="A0A9D4TS20"/>
<proteinExistence type="predicted"/>
<evidence type="ECO:0000313" key="3">
    <source>
        <dbReference type="Proteomes" id="UP001055712"/>
    </source>
</evidence>
<dbReference type="EMBL" id="SIDB01000004">
    <property type="protein sequence ID" value="KAI3433326.1"/>
    <property type="molecule type" value="Genomic_DNA"/>
</dbReference>
<reference evidence="2" key="2">
    <citation type="submission" date="2020-11" db="EMBL/GenBank/DDBJ databases">
        <authorList>
            <person name="Cecchin M."/>
            <person name="Marcolungo L."/>
            <person name="Rossato M."/>
            <person name="Girolomoni L."/>
            <person name="Cosentino E."/>
            <person name="Cuine S."/>
            <person name="Li-Beisson Y."/>
            <person name="Delledonne M."/>
            <person name="Ballottari M."/>
        </authorList>
    </citation>
    <scope>NUCLEOTIDE SEQUENCE</scope>
    <source>
        <strain evidence="2">211/11P</strain>
        <tissue evidence="2">Whole cell</tissue>
    </source>
</reference>
<dbReference type="PANTHER" id="PTHR48174:SF5">
    <property type="entry name" value="VACUOLAR PROTEIN SORTING-ASSOCIATED PROTEIN 62"/>
    <property type="match status" value="1"/>
</dbReference>
<keyword evidence="1" id="KW-0472">Membrane</keyword>
<gene>
    <name evidence="2" type="ORF">D9Q98_003144</name>
</gene>
<comment type="caution">
    <text evidence="2">The sequence shown here is derived from an EMBL/GenBank/DDBJ whole genome shotgun (WGS) entry which is preliminary data.</text>
</comment>
<dbReference type="PANTHER" id="PTHR48174">
    <property type="entry name" value="DUF946 FAMILY PROTEIN"/>
    <property type="match status" value="1"/>
</dbReference>
<accession>A0A9D4TS20</accession>
<feature type="transmembrane region" description="Helical" evidence="1">
    <location>
        <begin position="675"/>
        <end position="699"/>
    </location>
</feature>
<sequence length="760" mass="82190">MVDELMFMPRSFASLINSTLVTEEERSDIVGGAPFEDGLSTARLYYSVAPVYDSRGPGRGQPVPGLWMYTYHIFYSWNGCSNQDFSLSLNGTRNVVQYLLCPWGVHEGDWEHIVVLVCDGDDSIQQTTYSQHGWWETRDCTQAGQCPTEVDEQGVAHPVSYAGFESHANYYEQAPLIVYAWKNATFKGVSLDNLGGVWVGDRTQKDPSRKFMPTSTNVERVPSMQEIQEQNLTGWSWATYPGNWGSPLQKQNSTFYCLNANQTELSPCLDSPAVNALRTGFSLLDTVSQATGGGSFSPSSGKGYEQETYEAQASGNNTWAGPGAITGPLYRTWTYQWLPVRYAPIHDDFARGSVITCPSDAEITLPFPDVSDFRTSTSINTIVEYLVGICVGAVLCSALFILLLAIPGLASKTLRAPHVLIAYGGAAVRKYSKTPSGKLAAAASAPVAEPEPASGGGAVDTAAAAGEGHSFSKSQPDAAEYAVTLPEQTSEDRAKFVWVVWAAALWIAAVVLLSLGAAQLVTNSVATLAITLTGSSTATTAMQWLVIGSLLITAACDLASLFMVLLAHKPTIEIWRWRVRNYLYSAWVHRHVFRITVVLAGLMIMVISLACILFGLGLVVITIQLAVRLGCSKLASLNIDSITVSDVCLTIPAISTSPVCGWQAMEVCYDVTNMGVLLLVLGSMFLLWSHLIWMILLLLSIWRYLDWKIVVPEQAGPSANSGSGKSSMTATAGLAGPNTEAEMVPYAASRDAPPPSFDHV</sequence>
<keyword evidence="3" id="KW-1185">Reference proteome</keyword>
<reference evidence="2" key="1">
    <citation type="journal article" date="2019" name="Plant J.">
        <title>Chlorella vulgaris genome assembly and annotation reveals the molecular basis for metabolic acclimation to high light conditions.</title>
        <authorList>
            <person name="Cecchin M."/>
            <person name="Marcolungo L."/>
            <person name="Rossato M."/>
            <person name="Girolomoni L."/>
            <person name="Cosentino E."/>
            <person name="Cuine S."/>
            <person name="Li-Beisson Y."/>
            <person name="Delledonne M."/>
            <person name="Ballottari M."/>
        </authorList>
    </citation>
    <scope>NUCLEOTIDE SEQUENCE</scope>
    <source>
        <strain evidence="2">211/11P</strain>
    </source>
</reference>
<feature type="transmembrane region" description="Helical" evidence="1">
    <location>
        <begin position="496"/>
        <end position="521"/>
    </location>
</feature>
<organism evidence="2 3">
    <name type="scientific">Chlorella vulgaris</name>
    <name type="common">Green alga</name>
    <dbReference type="NCBI Taxonomy" id="3077"/>
    <lineage>
        <taxon>Eukaryota</taxon>
        <taxon>Viridiplantae</taxon>
        <taxon>Chlorophyta</taxon>
        <taxon>core chlorophytes</taxon>
        <taxon>Trebouxiophyceae</taxon>
        <taxon>Chlorellales</taxon>
        <taxon>Chlorellaceae</taxon>
        <taxon>Chlorella clade</taxon>
        <taxon>Chlorella</taxon>
    </lineage>
</organism>
<feature type="transmembrane region" description="Helical" evidence="1">
    <location>
        <begin position="385"/>
        <end position="406"/>
    </location>
</feature>
<evidence type="ECO:0008006" key="4">
    <source>
        <dbReference type="Google" id="ProtNLM"/>
    </source>
</evidence>
<feature type="transmembrane region" description="Helical" evidence="1">
    <location>
        <begin position="597"/>
        <end position="627"/>
    </location>
</feature>
<evidence type="ECO:0000256" key="1">
    <source>
        <dbReference type="SAM" id="Phobius"/>
    </source>
</evidence>
<evidence type="ECO:0000313" key="2">
    <source>
        <dbReference type="EMBL" id="KAI3433326.1"/>
    </source>
</evidence>
<feature type="transmembrane region" description="Helical" evidence="1">
    <location>
        <begin position="541"/>
        <end position="567"/>
    </location>
</feature>
<protein>
    <recommendedName>
        <fullName evidence="4">Transmembrane protein</fullName>
    </recommendedName>
</protein>
<dbReference type="OrthoDB" id="512792at2759"/>